<evidence type="ECO:0000313" key="2">
    <source>
        <dbReference type="Proteomes" id="UP001519863"/>
    </source>
</evidence>
<keyword evidence="2" id="KW-1185">Reference proteome</keyword>
<accession>A0ABS7B265</accession>
<dbReference type="RefSeq" id="WP_220143961.1">
    <property type="nucleotide sequence ID" value="NZ_JAHXZI010000005.1"/>
</dbReference>
<organism evidence="1 2">
    <name type="scientific">Actinoplanes hulinensis</name>
    <dbReference type="NCBI Taxonomy" id="1144547"/>
    <lineage>
        <taxon>Bacteria</taxon>
        <taxon>Bacillati</taxon>
        <taxon>Actinomycetota</taxon>
        <taxon>Actinomycetes</taxon>
        <taxon>Micromonosporales</taxon>
        <taxon>Micromonosporaceae</taxon>
        <taxon>Actinoplanes</taxon>
    </lineage>
</organism>
<comment type="caution">
    <text evidence="1">The sequence shown here is derived from an EMBL/GenBank/DDBJ whole genome shotgun (WGS) entry which is preliminary data.</text>
</comment>
<dbReference type="EMBL" id="JAHXZI010000005">
    <property type="protein sequence ID" value="MBW6434499.1"/>
    <property type="molecule type" value="Genomic_DNA"/>
</dbReference>
<sequence length="147" mass="16034">MGLAQQQGISIGVYSMAPEYQLADLAAAEEERTVCWEGVLLFGSDDAIRAGRRWHDCVFRLELLAAGKDCDMTWESAIKEVSQARGDFYRVIRKDIGVSVLADPGSHYDWQVGVSPWQAGVSSQRSLSADRSAIVPETPSSAGLNVE</sequence>
<evidence type="ECO:0000313" key="1">
    <source>
        <dbReference type="EMBL" id="MBW6434499.1"/>
    </source>
</evidence>
<proteinExistence type="predicted"/>
<reference evidence="1 2" key="1">
    <citation type="journal article" date="2013" name="Antonie Van Leeuwenhoek">
        <title>Actinoplanes hulinensis sp. nov., a novel actinomycete isolated from soybean root (Glycine max (L.) Merr).</title>
        <authorList>
            <person name="Shen Y."/>
            <person name="Liu C."/>
            <person name="Wang X."/>
            <person name="Zhao J."/>
            <person name="Jia F."/>
            <person name="Zhang Y."/>
            <person name="Wang L."/>
            <person name="Yang D."/>
            <person name="Xiang W."/>
        </authorList>
    </citation>
    <scope>NUCLEOTIDE SEQUENCE [LARGE SCALE GENOMIC DNA]</scope>
    <source>
        <strain evidence="1 2">NEAU-M9</strain>
    </source>
</reference>
<name>A0ABS7B265_9ACTN</name>
<protein>
    <submittedName>
        <fullName evidence="1">Uncharacterized protein</fullName>
    </submittedName>
</protein>
<dbReference type="Proteomes" id="UP001519863">
    <property type="component" value="Unassembled WGS sequence"/>
</dbReference>
<gene>
    <name evidence="1" type="ORF">KZ829_12225</name>
</gene>